<reference evidence="1 2" key="1">
    <citation type="submission" date="2018-10" db="EMBL/GenBank/DDBJ databases">
        <title>Bacteriophage control of Salmonella.</title>
        <authorList>
            <person name="Duc H.M."/>
        </authorList>
    </citation>
    <scope>NUCLEOTIDE SEQUENCE [LARGE SCALE GENOMIC DNA]</scope>
</reference>
<proteinExistence type="predicted"/>
<name>A0A3G2KAV3_9CAUD</name>
<dbReference type="PROSITE" id="PS51257">
    <property type="entry name" value="PROKAR_LIPOPROTEIN"/>
    <property type="match status" value="1"/>
</dbReference>
<dbReference type="Proteomes" id="UP000269126">
    <property type="component" value="Segment"/>
</dbReference>
<accession>A0A3G2KAV3</accession>
<protein>
    <submittedName>
        <fullName evidence="1">Uncharacterized protein</fullName>
    </submittedName>
</protein>
<evidence type="ECO:0000313" key="2">
    <source>
        <dbReference type="Proteomes" id="UP000269126"/>
    </source>
</evidence>
<gene>
    <name evidence="1" type="ORF">STG2_105</name>
</gene>
<evidence type="ECO:0000313" key="1">
    <source>
        <dbReference type="EMBL" id="AYN56069.1"/>
    </source>
</evidence>
<dbReference type="EMBL" id="MK005300">
    <property type="protein sequence ID" value="AYN56069.1"/>
    <property type="molecule type" value="Genomic_DNA"/>
</dbReference>
<keyword evidence="2" id="KW-1185">Reference proteome</keyword>
<sequence>MKTSNELKEEAKVFVNGFIAGSCNSFDYSLTVFTEEHPEVNKDILETILNKAIEEAEIFLCDSCGWWCWAHERSWNDYDTCRDCDPEEEED</sequence>
<organism evidence="1 2">
    <name type="scientific">Salmonella phage STG2</name>
    <dbReference type="NCBI Taxonomy" id="2480623"/>
    <lineage>
        <taxon>Viruses</taxon>
        <taxon>Duplodnaviria</taxon>
        <taxon>Heunggongvirae</taxon>
        <taxon>Uroviricota</taxon>
        <taxon>Caudoviricetes</taxon>
        <taxon>Demerecviridae</taxon>
        <taxon>Markadamsvirinae</taxon>
        <taxon>Epseptimavirus</taxon>
        <taxon>Epseptimavirus STG2</taxon>
    </lineage>
</organism>